<comment type="similarity">
    <text evidence="1">Belongs to the SH3BP5 family.</text>
</comment>
<dbReference type="Pfam" id="PF05276">
    <property type="entry name" value="SH3BP5"/>
    <property type="match status" value="1"/>
</dbReference>
<feature type="region of interest" description="Disordered" evidence="4">
    <location>
        <begin position="1"/>
        <end position="22"/>
    </location>
</feature>
<gene>
    <name evidence="5" type="ORF">AGLY_005775</name>
</gene>
<feature type="coiled-coil region" evidence="3">
    <location>
        <begin position="27"/>
        <end position="61"/>
    </location>
</feature>
<dbReference type="GO" id="GO:0035556">
    <property type="term" value="P:intracellular signal transduction"/>
    <property type="evidence" value="ECO:0007669"/>
    <property type="project" value="InterPro"/>
</dbReference>
<protein>
    <recommendedName>
        <fullName evidence="7">SH3 domain-binding protein 5</fullName>
    </recommendedName>
</protein>
<feature type="compositionally biased region" description="Polar residues" evidence="4">
    <location>
        <begin position="1"/>
        <end position="10"/>
    </location>
</feature>
<organism evidence="5 6">
    <name type="scientific">Aphis glycines</name>
    <name type="common">Soybean aphid</name>
    <dbReference type="NCBI Taxonomy" id="307491"/>
    <lineage>
        <taxon>Eukaryota</taxon>
        <taxon>Metazoa</taxon>
        <taxon>Ecdysozoa</taxon>
        <taxon>Arthropoda</taxon>
        <taxon>Hexapoda</taxon>
        <taxon>Insecta</taxon>
        <taxon>Pterygota</taxon>
        <taxon>Neoptera</taxon>
        <taxon>Paraneoptera</taxon>
        <taxon>Hemiptera</taxon>
        <taxon>Sternorrhyncha</taxon>
        <taxon>Aphidomorpha</taxon>
        <taxon>Aphidoidea</taxon>
        <taxon>Aphididae</taxon>
        <taxon>Aphidini</taxon>
        <taxon>Aphis</taxon>
        <taxon>Aphis</taxon>
    </lineage>
</organism>
<dbReference type="Proteomes" id="UP000475862">
    <property type="component" value="Unassembled WGS sequence"/>
</dbReference>
<sequence>MDSSSGQSNQETDKSLYNEEDSLDPRIQLELEKLNSSTDNINKLEIELDEANTTFRMLMAEASRRLKVRARKLGSCIDKARPFYEALNVSKHAQQQCQIAAVKYQRANEIHQAAKETVALAEARFLSKQHEWKFDSAWQEMLNNAILKVTEAENQKTESGREHQRKAALYQAAEQKVQMLEQKFKRSIIKSRPYFEEKYLCEGQLAAQKDTIIQIRYAVQRAKQEYSACLHRLEQISEEIHVQRQNNKLMECSLQGPREPGVGAEVSSMVNSWQELDNKKDTNGMEDINLDWNLDKCDSRSLGSLSMDTSSILSDADDLDFDDDSQVTMELEQLRQKVRDLATKPLMMESKRTEEVEGVEDRKGWESELNATVDKLDRMMLKQECEKSQQQSPV</sequence>
<dbReference type="EMBL" id="VYZN01000016">
    <property type="protein sequence ID" value="KAE9538676.1"/>
    <property type="molecule type" value="Genomic_DNA"/>
</dbReference>
<feature type="compositionally biased region" description="Basic and acidic residues" evidence="4">
    <location>
        <begin position="11"/>
        <end position="22"/>
    </location>
</feature>
<dbReference type="PANTHER" id="PTHR19423:SF1">
    <property type="entry name" value="SH3 DOMAIN-BINDING PROTEIN 5"/>
    <property type="match status" value="1"/>
</dbReference>
<feature type="coiled-coil region" evidence="3">
    <location>
        <begin position="163"/>
        <end position="190"/>
    </location>
</feature>
<evidence type="ECO:0000313" key="5">
    <source>
        <dbReference type="EMBL" id="KAE9538676.1"/>
    </source>
</evidence>
<evidence type="ECO:0008006" key="7">
    <source>
        <dbReference type="Google" id="ProtNLM"/>
    </source>
</evidence>
<accession>A0A6G0TTU6</accession>
<keyword evidence="6" id="KW-1185">Reference proteome</keyword>
<evidence type="ECO:0000256" key="4">
    <source>
        <dbReference type="SAM" id="MobiDB-lite"/>
    </source>
</evidence>
<evidence type="ECO:0000256" key="3">
    <source>
        <dbReference type="SAM" id="Coils"/>
    </source>
</evidence>
<evidence type="ECO:0000256" key="2">
    <source>
        <dbReference type="ARBA" id="ARBA00023054"/>
    </source>
</evidence>
<evidence type="ECO:0000313" key="6">
    <source>
        <dbReference type="Proteomes" id="UP000475862"/>
    </source>
</evidence>
<dbReference type="AlphaFoldDB" id="A0A6G0TTU6"/>
<keyword evidence="2 3" id="KW-0175">Coiled coil</keyword>
<dbReference type="PANTHER" id="PTHR19423">
    <property type="entry name" value="SH3 DOMAIN-BINDING PROTEIN 5"/>
    <property type="match status" value="1"/>
</dbReference>
<dbReference type="GO" id="GO:0005737">
    <property type="term" value="C:cytoplasm"/>
    <property type="evidence" value="ECO:0007669"/>
    <property type="project" value="TreeGrafter"/>
</dbReference>
<comment type="caution">
    <text evidence="5">The sequence shown here is derived from an EMBL/GenBank/DDBJ whole genome shotgun (WGS) entry which is preliminary data.</text>
</comment>
<dbReference type="InterPro" id="IPR007940">
    <property type="entry name" value="SH3BP5"/>
</dbReference>
<name>A0A6G0TTU6_APHGL</name>
<dbReference type="GO" id="GO:0004860">
    <property type="term" value="F:protein kinase inhibitor activity"/>
    <property type="evidence" value="ECO:0007669"/>
    <property type="project" value="TreeGrafter"/>
</dbReference>
<evidence type="ECO:0000256" key="1">
    <source>
        <dbReference type="ARBA" id="ARBA00007796"/>
    </source>
</evidence>
<reference evidence="5 6" key="1">
    <citation type="submission" date="2019-08" db="EMBL/GenBank/DDBJ databases">
        <title>The genome of the soybean aphid Biotype 1, its phylome, world population structure and adaptation to the North American continent.</title>
        <authorList>
            <person name="Giordano R."/>
            <person name="Donthu R.K."/>
            <person name="Hernandez A.G."/>
            <person name="Wright C.L."/>
            <person name="Zimin A.V."/>
        </authorList>
    </citation>
    <scope>NUCLEOTIDE SEQUENCE [LARGE SCALE GENOMIC DNA]</scope>
    <source>
        <tissue evidence="5">Whole aphids</tissue>
    </source>
</reference>
<proteinExistence type="inferred from homology"/>
<dbReference type="OrthoDB" id="446789at2759"/>